<protein>
    <submittedName>
        <fullName evidence="2">Uncharacterized protein</fullName>
    </submittedName>
</protein>
<feature type="region of interest" description="Disordered" evidence="1">
    <location>
        <begin position="119"/>
        <end position="146"/>
    </location>
</feature>
<comment type="caution">
    <text evidence="2">The sequence shown here is derived from an EMBL/GenBank/DDBJ whole genome shotgun (WGS) entry which is preliminary data.</text>
</comment>
<reference evidence="2 3" key="1">
    <citation type="submission" date="2016-07" db="EMBL/GenBank/DDBJ databases">
        <title>Pervasive Adenine N6-methylation of Active Genes in Fungi.</title>
        <authorList>
            <consortium name="DOE Joint Genome Institute"/>
            <person name="Mondo S.J."/>
            <person name="Dannebaum R.O."/>
            <person name="Kuo R.C."/>
            <person name="Labutti K."/>
            <person name="Haridas S."/>
            <person name="Kuo A."/>
            <person name="Salamov A."/>
            <person name="Ahrendt S.R."/>
            <person name="Lipzen A."/>
            <person name="Sullivan W."/>
            <person name="Andreopoulos W.B."/>
            <person name="Clum A."/>
            <person name="Lindquist E."/>
            <person name="Daum C."/>
            <person name="Ramamoorthy G.K."/>
            <person name="Gryganskyi A."/>
            <person name="Culley D."/>
            <person name="Magnuson J.K."/>
            <person name="James T.Y."/>
            <person name="O'Malley M.A."/>
            <person name="Stajich J.E."/>
            <person name="Spatafora J.W."/>
            <person name="Visel A."/>
            <person name="Grigoriev I.V."/>
        </authorList>
    </citation>
    <scope>NUCLEOTIDE SEQUENCE [LARGE SCALE GENOMIC DNA]</scope>
    <source>
        <strain evidence="2 3">68-887.2</strain>
    </source>
</reference>
<evidence type="ECO:0000313" key="2">
    <source>
        <dbReference type="EMBL" id="ORY27893.1"/>
    </source>
</evidence>
<feature type="region of interest" description="Disordered" evidence="1">
    <location>
        <begin position="41"/>
        <end position="66"/>
    </location>
</feature>
<dbReference type="EMBL" id="MCFC01000035">
    <property type="protein sequence ID" value="ORY27893.1"/>
    <property type="molecule type" value="Genomic_DNA"/>
</dbReference>
<evidence type="ECO:0000313" key="3">
    <source>
        <dbReference type="Proteomes" id="UP000193986"/>
    </source>
</evidence>
<proteinExistence type="predicted"/>
<dbReference type="AlphaFoldDB" id="A0A1Y2AZ89"/>
<dbReference type="Proteomes" id="UP000193986">
    <property type="component" value="Unassembled WGS sequence"/>
</dbReference>
<sequence>MGLCCVSSKQFDDDNEETQSLMGNMGPAYDPYLEEKTEKASITSQFTTGRPESSFYSRKGTTGRPKSSLVSKVENFLRPISAACTSVDNHATRTETSLLDPYKVPIRINIQVAKITRTDGAQSTKVNTDDDQRTVGSYDDQSTQAKSTFEARSTFNAKSTFNARSSSKTSTVERRNSYNW</sequence>
<accession>A0A1Y2AZ89</accession>
<name>A0A1Y2AZ89_9TREE</name>
<gene>
    <name evidence="2" type="ORF">BCR39DRAFT_536645</name>
</gene>
<organism evidence="2 3">
    <name type="scientific">Naematelia encephala</name>
    <dbReference type="NCBI Taxonomy" id="71784"/>
    <lineage>
        <taxon>Eukaryota</taxon>
        <taxon>Fungi</taxon>
        <taxon>Dikarya</taxon>
        <taxon>Basidiomycota</taxon>
        <taxon>Agaricomycotina</taxon>
        <taxon>Tremellomycetes</taxon>
        <taxon>Tremellales</taxon>
        <taxon>Naemateliaceae</taxon>
        <taxon>Naematelia</taxon>
    </lineage>
</organism>
<dbReference type="InParanoid" id="A0A1Y2AZ89"/>
<evidence type="ECO:0000256" key="1">
    <source>
        <dbReference type="SAM" id="MobiDB-lite"/>
    </source>
</evidence>
<keyword evidence="3" id="KW-1185">Reference proteome</keyword>